<dbReference type="AlphaFoldDB" id="A0A543IPA9"/>
<feature type="transmembrane region" description="Helical" evidence="1">
    <location>
        <begin position="44"/>
        <end position="64"/>
    </location>
</feature>
<accession>A0A543IPA9</accession>
<comment type="caution">
    <text evidence="2">The sequence shown here is derived from an EMBL/GenBank/DDBJ whole genome shotgun (WGS) entry which is preliminary data.</text>
</comment>
<evidence type="ECO:0000313" key="2">
    <source>
        <dbReference type="EMBL" id="TQM72413.1"/>
    </source>
</evidence>
<proteinExistence type="predicted"/>
<keyword evidence="1" id="KW-0472">Membrane</keyword>
<keyword evidence="3" id="KW-1185">Reference proteome</keyword>
<keyword evidence="1" id="KW-0812">Transmembrane</keyword>
<sequence>MAERTEEQLARALKAAASLAPEPAADLALLVAARRRRRRRRRRMQVLLAVTGVVAVIGTAMTAARGAFHFRHPDVVAADPQVNAARPPDGTADAVSFAPARQVWPDAVFRMPAKARDGFAYRPVTALGPTEVLLSAESPTGHHLRLEVYDTTTGTTRVIAKAIVPAAMLKYHVQGWDVDERHIAWYATAERRFGEEVTLFWAVPREGGTARLVHSVSGGPAAQVDRIALTGDGRLAYSTVTGGVFTMPLDGTLDRSTDPAPVPGAEDLHLQQWPWAGDRPAGYGADPGRNQGVVVNLETGERRPVRAAADVRAMRCGPTWCVGERRGDDGLMRAVVQRLDGTQRRELDGLRAYPALDGLIDDRFAVLSVTGGDAAGTGIEVASPPVAVVHDIGTGVTAAVGATEEGGGGSFGRGASSTPSPVLYWNVTGRSGKLEEYWVLNLAAVR</sequence>
<name>A0A543IPA9_9ACTN</name>
<dbReference type="RefSeq" id="WP_142261976.1">
    <property type="nucleotide sequence ID" value="NZ_BMPV01000002.1"/>
</dbReference>
<protein>
    <submittedName>
        <fullName evidence="2">Uncharacterized protein</fullName>
    </submittedName>
</protein>
<evidence type="ECO:0000256" key="1">
    <source>
        <dbReference type="SAM" id="Phobius"/>
    </source>
</evidence>
<evidence type="ECO:0000313" key="3">
    <source>
        <dbReference type="Proteomes" id="UP000319213"/>
    </source>
</evidence>
<gene>
    <name evidence="2" type="ORF">FHX40_4550</name>
</gene>
<dbReference type="Proteomes" id="UP000319213">
    <property type="component" value="Unassembled WGS sequence"/>
</dbReference>
<dbReference type="OrthoDB" id="3542794at2"/>
<organism evidence="2 3">
    <name type="scientific">Thermopolyspora flexuosa</name>
    <dbReference type="NCBI Taxonomy" id="103836"/>
    <lineage>
        <taxon>Bacteria</taxon>
        <taxon>Bacillati</taxon>
        <taxon>Actinomycetota</taxon>
        <taxon>Actinomycetes</taxon>
        <taxon>Streptosporangiales</taxon>
        <taxon>Streptosporangiaceae</taxon>
        <taxon>Thermopolyspora</taxon>
    </lineage>
</organism>
<dbReference type="SUPFAM" id="SSF69304">
    <property type="entry name" value="Tricorn protease N-terminal domain"/>
    <property type="match status" value="1"/>
</dbReference>
<reference evidence="2 3" key="1">
    <citation type="submission" date="2019-06" db="EMBL/GenBank/DDBJ databases">
        <title>Sequencing the genomes of 1000 actinobacteria strains.</title>
        <authorList>
            <person name="Klenk H.-P."/>
        </authorList>
    </citation>
    <scope>NUCLEOTIDE SEQUENCE [LARGE SCALE GENOMIC DNA]</scope>
    <source>
        <strain evidence="2 3">DSM 43186</strain>
    </source>
</reference>
<keyword evidence="1" id="KW-1133">Transmembrane helix</keyword>
<dbReference type="EMBL" id="VFPQ01000002">
    <property type="protein sequence ID" value="TQM72413.1"/>
    <property type="molecule type" value="Genomic_DNA"/>
</dbReference>